<keyword evidence="1" id="KW-1133">Transmembrane helix</keyword>
<accession>A0A0E3PK91</accession>
<dbReference type="Proteomes" id="UP000033123">
    <property type="component" value="Chromosome"/>
</dbReference>
<evidence type="ECO:0008006" key="4">
    <source>
        <dbReference type="Google" id="ProtNLM"/>
    </source>
</evidence>
<feature type="transmembrane region" description="Helical" evidence="1">
    <location>
        <begin position="163"/>
        <end position="185"/>
    </location>
</feature>
<dbReference type="HOGENOM" id="CLU_439819_0_0_2"/>
<dbReference type="KEGG" id="msj:MSSAC_0840"/>
<sequence length="621" mass="71979">MTKLGDSIKNAYKKSFKIIFLTIINYYLNKIEQIDSPTSTKLSNLMIPFNGFIKKLKRPKYLVGVCLLFSLTLSIIAYKNPTYEPNNILYFLSSISQGLAAIFSLLFTITIFAIQMTKTPISIDKIFDKWTLLFMILFAAGITLPLIQLVVNHNYLPFDKIKNLSLAVDLFLASFCVLSIIPYSIRINKIMLYESGLSNLSYDISEAIDRDHKTVVSIKVKELIKLCSISLEDEEWDKTCSIVKELKGIPEKISYIEWTDLNLSIIKKLIRITYKNHFRDTQVMITVIEALGTIGSKNKILLLDQDQVELKLRGSNLSQAIDSFMIFNYCYIFIRNPALYLYPLRKLFNIESLENSFPFFLVTKNKKKGAEFQAEVPIYIRDFTQKFNSYQRLEYLHKFYDDIKIRSGLILPETPVYNTEEIDDLILPDAFNSENFISIPKRTILGLYEIGYQLSFESQHHIKEIKEILNQLEKIGVNAIDFTLNNSIVSMSSYCIYEITALSVQVGKEDKNKELLLSAMEHLIRIAHKAYENDKNQFDDSCRSSLAFWWILGAYANKYLPNHTKEIISKLKKSNNEIIKEDLRIESVLSDVREYLRSYQDCIENLNTFEELYNNLTSEKL</sequence>
<gene>
    <name evidence="2" type="ORF">MSSAC_0840</name>
</gene>
<dbReference type="PATRIC" id="fig|1434118.4.peg.1071"/>
<reference evidence="2 3" key="1">
    <citation type="submission" date="2014-07" db="EMBL/GenBank/DDBJ databases">
        <title>Methanogenic archaea and the global carbon cycle.</title>
        <authorList>
            <person name="Henriksen J.R."/>
            <person name="Luke J."/>
            <person name="Reinhart S."/>
            <person name="Benedict M.N."/>
            <person name="Youngblut N.D."/>
            <person name="Metcalf M.E."/>
            <person name="Whitaker R.J."/>
            <person name="Metcalf W.W."/>
        </authorList>
    </citation>
    <scope>NUCLEOTIDE SEQUENCE [LARGE SCALE GENOMIC DNA]</scope>
    <source>
        <strain evidence="2 3">C2J</strain>
    </source>
</reference>
<feature type="transmembrane region" description="Helical" evidence="1">
    <location>
        <begin position="61"/>
        <end position="78"/>
    </location>
</feature>
<feature type="transmembrane region" description="Helical" evidence="1">
    <location>
        <begin position="130"/>
        <end position="151"/>
    </location>
</feature>
<evidence type="ECO:0000313" key="3">
    <source>
        <dbReference type="Proteomes" id="UP000033123"/>
    </source>
</evidence>
<evidence type="ECO:0000256" key="1">
    <source>
        <dbReference type="SAM" id="Phobius"/>
    </source>
</evidence>
<dbReference type="AlphaFoldDB" id="A0A0E3PK91"/>
<name>A0A0E3PK91_9EURY</name>
<proteinExistence type="predicted"/>
<dbReference type="GeneID" id="24870403"/>
<keyword evidence="1" id="KW-0472">Membrane</keyword>
<organism evidence="2 3">
    <name type="scientific">Methanosarcina siciliae C2J</name>
    <dbReference type="NCBI Taxonomy" id="1434118"/>
    <lineage>
        <taxon>Archaea</taxon>
        <taxon>Methanobacteriati</taxon>
        <taxon>Methanobacteriota</taxon>
        <taxon>Stenosarchaea group</taxon>
        <taxon>Methanomicrobia</taxon>
        <taxon>Methanosarcinales</taxon>
        <taxon>Methanosarcinaceae</taxon>
        <taxon>Methanosarcina</taxon>
    </lineage>
</organism>
<evidence type="ECO:0000313" key="2">
    <source>
        <dbReference type="EMBL" id="AKB35430.1"/>
    </source>
</evidence>
<keyword evidence="1" id="KW-0812">Transmembrane</keyword>
<dbReference type="EMBL" id="CP009508">
    <property type="protein sequence ID" value="AKB35430.1"/>
    <property type="molecule type" value="Genomic_DNA"/>
</dbReference>
<protein>
    <recommendedName>
        <fullName evidence="4">DUF2254 domain-containing protein</fullName>
    </recommendedName>
</protein>
<dbReference type="RefSeq" id="WP_048180202.1">
    <property type="nucleotide sequence ID" value="NZ_CP009508.1"/>
</dbReference>
<feature type="transmembrane region" description="Helical" evidence="1">
    <location>
        <begin position="90"/>
        <end position="114"/>
    </location>
</feature>